<dbReference type="RefSeq" id="WP_063187915.1">
    <property type="nucleotide sequence ID" value="NZ_LQRA01000110.1"/>
</dbReference>
<dbReference type="OrthoDB" id="2675752at2"/>
<dbReference type="InterPro" id="IPR006059">
    <property type="entry name" value="SBP"/>
</dbReference>
<keyword evidence="7" id="KW-1185">Reference proteome</keyword>
<dbReference type="PROSITE" id="PS51257">
    <property type="entry name" value="PROKAR_LIPOPROTEIN"/>
    <property type="match status" value="1"/>
</dbReference>
<gene>
    <name evidence="6" type="ORF">AV654_04945</name>
</gene>
<dbReference type="STRING" id="1007103.GCA_000213315_05195"/>
<dbReference type="PANTHER" id="PTHR43649">
    <property type="entry name" value="ARABINOSE-BINDING PROTEIN-RELATED"/>
    <property type="match status" value="1"/>
</dbReference>
<proteinExistence type="inferred from homology"/>
<evidence type="ECO:0000256" key="5">
    <source>
        <dbReference type="SAM" id="SignalP"/>
    </source>
</evidence>
<reference evidence="7" key="1">
    <citation type="submission" date="2016-01" db="EMBL/GenBank/DDBJ databases">
        <title>Draft genome of Chromobacterium sp. F49.</title>
        <authorList>
            <person name="Hong K.W."/>
        </authorList>
    </citation>
    <scope>NUCLEOTIDE SEQUENCE [LARGE SCALE GENOMIC DNA]</scope>
    <source>
        <strain evidence="7">M63</strain>
    </source>
</reference>
<comment type="subcellular location">
    <subcellularLocation>
        <location evidence="1">Cell envelope</location>
    </subcellularLocation>
</comment>
<feature type="signal peptide" evidence="5">
    <location>
        <begin position="1"/>
        <end position="27"/>
    </location>
</feature>
<dbReference type="AlphaFoldDB" id="A0A161S022"/>
<name>A0A161S022_9BACL</name>
<evidence type="ECO:0000313" key="6">
    <source>
        <dbReference type="EMBL" id="KZE71562.1"/>
    </source>
</evidence>
<evidence type="ECO:0000256" key="1">
    <source>
        <dbReference type="ARBA" id="ARBA00004196"/>
    </source>
</evidence>
<feature type="chain" id="PRO_5038466393" description="Sugar ABC transporter substrate-binding protein" evidence="5">
    <location>
        <begin position="28"/>
        <end position="469"/>
    </location>
</feature>
<evidence type="ECO:0000256" key="3">
    <source>
        <dbReference type="ARBA" id="ARBA00022448"/>
    </source>
</evidence>
<dbReference type="InterPro" id="IPR050490">
    <property type="entry name" value="Bact_solute-bd_prot1"/>
</dbReference>
<dbReference type="GO" id="GO:0030313">
    <property type="term" value="C:cell envelope"/>
    <property type="evidence" value="ECO:0007669"/>
    <property type="project" value="UniProtKB-SubCell"/>
</dbReference>
<evidence type="ECO:0008006" key="8">
    <source>
        <dbReference type="Google" id="ProtNLM"/>
    </source>
</evidence>
<comment type="caution">
    <text evidence="6">The sequence shown here is derived from an EMBL/GenBank/DDBJ whole genome shotgun (WGS) entry which is preliminary data.</text>
</comment>
<dbReference type="EMBL" id="LQRA01000110">
    <property type="protein sequence ID" value="KZE71562.1"/>
    <property type="molecule type" value="Genomic_DNA"/>
</dbReference>
<protein>
    <recommendedName>
        <fullName evidence="8">Sugar ABC transporter substrate-binding protein</fullName>
    </recommendedName>
</protein>
<evidence type="ECO:0000256" key="2">
    <source>
        <dbReference type="ARBA" id="ARBA00008520"/>
    </source>
</evidence>
<dbReference type="Gene3D" id="3.40.190.10">
    <property type="entry name" value="Periplasmic binding protein-like II"/>
    <property type="match status" value="1"/>
</dbReference>
<dbReference type="SUPFAM" id="SSF53850">
    <property type="entry name" value="Periplasmic binding protein-like II"/>
    <property type="match status" value="1"/>
</dbReference>
<dbReference type="PANTHER" id="PTHR43649:SF31">
    <property type="entry name" value="SN-GLYCEROL-3-PHOSPHATE-BINDING PERIPLASMIC PROTEIN UGPB"/>
    <property type="match status" value="1"/>
</dbReference>
<keyword evidence="4 5" id="KW-0732">Signal</keyword>
<dbReference type="Pfam" id="PF13416">
    <property type="entry name" value="SBP_bac_8"/>
    <property type="match status" value="1"/>
</dbReference>
<accession>A0A161S022</accession>
<dbReference type="eggNOG" id="COG1653">
    <property type="taxonomic scope" value="Bacteria"/>
</dbReference>
<evidence type="ECO:0000256" key="4">
    <source>
        <dbReference type="ARBA" id="ARBA00022729"/>
    </source>
</evidence>
<comment type="similarity">
    <text evidence="2">Belongs to the bacterial solute-binding protein 1 family.</text>
</comment>
<keyword evidence="3" id="KW-0813">Transport</keyword>
<organism evidence="6 7">
    <name type="scientific">Paenibacillus elgii</name>
    <dbReference type="NCBI Taxonomy" id="189691"/>
    <lineage>
        <taxon>Bacteria</taxon>
        <taxon>Bacillati</taxon>
        <taxon>Bacillota</taxon>
        <taxon>Bacilli</taxon>
        <taxon>Bacillales</taxon>
        <taxon>Paenibacillaceae</taxon>
        <taxon>Paenibacillus</taxon>
    </lineage>
</organism>
<evidence type="ECO:0000313" key="7">
    <source>
        <dbReference type="Proteomes" id="UP000076563"/>
    </source>
</evidence>
<sequence length="469" mass="52508">MNRSGTTRTRRNKLLLPLLAGTLAWSAAGCNDAPAAAPPERTKLKVAYFNQEAFDREYGDYFTAKFPELEVEVVATDDTMARGKNPQKEMDKLLDEQKPDLIITTSGEYQRLAAAGKLYELDSLIKRDKFDIENMHPDVIDYLRTKGGGKLYGLAPRFSTSVLYYNKGLFDEYKAPYPKDGITWDDLFELAGRFRGAKNGKDPIYGLHQPFMNSRFGMVRSVGWNVGLRETDDEGRTVTIDTEAWQKVFSQMTEAWKNGDMPMIGGKDNKGGQDKEAVDSTDLFSQGRAAMTISGPSQIRRLQESGSKIDWQIVQPPSLDGSSSWQQDVYLHPIFAIGAGSGQADKVWKIVRYFNSAEAAKIETKTSISPLTPTRSGFVNTVDGRSMEPFYQVKYDDTLGSGIEMKPNTPARFYWEFDKKADEQLEWIMIGKSTVRQALQQLQKEGQQVLDEAWLAEPPESGTDGGAVK</sequence>
<dbReference type="Proteomes" id="UP000076563">
    <property type="component" value="Unassembled WGS sequence"/>
</dbReference>